<evidence type="ECO:0008006" key="5">
    <source>
        <dbReference type="Google" id="ProtNLM"/>
    </source>
</evidence>
<feature type="region of interest" description="Disordered" evidence="1">
    <location>
        <begin position="29"/>
        <end position="57"/>
    </location>
</feature>
<protein>
    <recommendedName>
        <fullName evidence="5">DUF3558 domain-containing protein</fullName>
    </recommendedName>
</protein>
<dbReference type="RefSeq" id="WP_354015871.1">
    <property type="nucleotide sequence ID" value="NZ_JBEPMU010000007.1"/>
</dbReference>
<dbReference type="EMBL" id="JBEPMU010000007">
    <property type="protein sequence ID" value="MET3654517.1"/>
    <property type="molecule type" value="Genomic_DNA"/>
</dbReference>
<dbReference type="PROSITE" id="PS51257">
    <property type="entry name" value="PROKAR_LIPOPROTEIN"/>
    <property type="match status" value="1"/>
</dbReference>
<evidence type="ECO:0000313" key="4">
    <source>
        <dbReference type="Proteomes" id="UP001549184"/>
    </source>
</evidence>
<feature type="chain" id="PRO_5047497781" description="DUF3558 domain-containing protein" evidence="2">
    <location>
        <begin position="30"/>
        <end position="237"/>
    </location>
</feature>
<proteinExistence type="predicted"/>
<keyword evidence="2" id="KW-0732">Signal</keyword>
<dbReference type="Proteomes" id="UP001549184">
    <property type="component" value="Unassembled WGS sequence"/>
</dbReference>
<evidence type="ECO:0000256" key="1">
    <source>
        <dbReference type="SAM" id="MobiDB-lite"/>
    </source>
</evidence>
<evidence type="ECO:0000313" key="3">
    <source>
        <dbReference type="EMBL" id="MET3654517.1"/>
    </source>
</evidence>
<accession>A0ABV2K0B6</accession>
<feature type="signal peptide" evidence="2">
    <location>
        <begin position="1"/>
        <end position="29"/>
    </location>
</feature>
<gene>
    <name evidence="3" type="ORF">ABIC75_004265</name>
</gene>
<reference evidence="3 4" key="1">
    <citation type="submission" date="2024-06" db="EMBL/GenBank/DDBJ databases">
        <title>Sorghum-associated microbial communities from plants grown in Nebraska, USA.</title>
        <authorList>
            <person name="Schachtman D."/>
        </authorList>
    </citation>
    <scope>NUCLEOTIDE SEQUENCE [LARGE SCALE GENOMIC DNA]</scope>
    <source>
        <strain evidence="3 4">1073</strain>
    </source>
</reference>
<keyword evidence="4" id="KW-1185">Reference proteome</keyword>
<name>A0ABV2K0B6_9GAMM</name>
<organism evidence="3 4">
    <name type="scientific">Dyella japonica</name>
    <dbReference type="NCBI Taxonomy" id="231455"/>
    <lineage>
        <taxon>Bacteria</taxon>
        <taxon>Pseudomonadati</taxon>
        <taxon>Pseudomonadota</taxon>
        <taxon>Gammaproteobacteria</taxon>
        <taxon>Lysobacterales</taxon>
        <taxon>Rhodanobacteraceae</taxon>
        <taxon>Dyella</taxon>
    </lineage>
</organism>
<evidence type="ECO:0000256" key="2">
    <source>
        <dbReference type="SAM" id="SignalP"/>
    </source>
</evidence>
<comment type="caution">
    <text evidence="3">The sequence shown here is derived from an EMBL/GenBank/DDBJ whole genome shotgun (WGS) entry which is preliminary data.</text>
</comment>
<sequence length="237" mass="25283">MLARLRSLQSAMWLTLITIPLLTACGKHAGDETSASGQESAQADEAKLAQEEAESTAKCADNPLAQALPPKDAIAGLPFRSWDCTPTSIHAVYGNRGGKQVDITVTDTRPSNTGVQPGMDDVNRRTRDMQRSVTRSAIELLTTMTDPLRTNADSLRSLGGPAYAPILVPTSTPDAFVIHVTAQSEVGPAEAVALFGDRHVVTLQSTDHGSALTGLTTPQAQALYLPFIQQFHAERLP</sequence>